<dbReference type="SMART" id="SM00368">
    <property type="entry name" value="LRR_RI"/>
    <property type="match status" value="6"/>
</dbReference>
<comment type="caution">
    <text evidence="1">The sequence shown here is derived from an EMBL/GenBank/DDBJ whole genome shotgun (WGS) entry which is preliminary data.</text>
</comment>
<dbReference type="PANTHER" id="PTHR24114:SF2">
    <property type="entry name" value="F-BOX DOMAIN-CONTAINING PROTEIN-RELATED"/>
    <property type="match status" value="1"/>
</dbReference>
<name>A0A1R2D3G6_9CILI</name>
<organism evidence="1 2">
    <name type="scientific">Stentor coeruleus</name>
    <dbReference type="NCBI Taxonomy" id="5963"/>
    <lineage>
        <taxon>Eukaryota</taxon>
        <taxon>Sar</taxon>
        <taxon>Alveolata</taxon>
        <taxon>Ciliophora</taxon>
        <taxon>Postciliodesmatophora</taxon>
        <taxon>Heterotrichea</taxon>
        <taxon>Heterotrichida</taxon>
        <taxon>Stentoridae</taxon>
        <taxon>Stentor</taxon>
    </lineage>
</organism>
<evidence type="ECO:0000313" key="2">
    <source>
        <dbReference type="Proteomes" id="UP000187209"/>
    </source>
</evidence>
<dbReference type="Gene3D" id="3.80.10.10">
    <property type="entry name" value="Ribonuclease Inhibitor"/>
    <property type="match status" value="2"/>
</dbReference>
<dbReference type="OrthoDB" id="120976at2759"/>
<dbReference type="AlphaFoldDB" id="A0A1R2D3G6"/>
<evidence type="ECO:0000313" key="1">
    <source>
        <dbReference type="EMBL" id="OMJ95792.1"/>
    </source>
</evidence>
<dbReference type="InterPro" id="IPR032675">
    <property type="entry name" value="LRR_dom_sf"/>
</dbReference>
<dbReference type="InterPro" id="IPR001611">
    <property type="entry name" value="Leu-rich_rpt"/>
</dbReference>
<dbReference type="InterPro" id="IPR052394">
    <property type="entry name" value="LRR-containing"/>
</dbReference>
<accession>A0A1R2D3G6</accession>
<sequence>MHEKIKRSATPAKIYQERSRSSLKITDKSKLIPINKNEITKLNLKESGIGDEYAKAMSSTVREFINLKELNLRCNRIADEGVVSLLSSLNRTSMKILDLSHNVLGLNSINTLVDMLNSFNSSVEKLSLESTRLTFKGLKLIIKALRFNHSLQELNIANNKLGPGCGIILKELLSQTTTLKKIDLHWNLFKGQEGVYLLEGLHQNDTLKAVDLSWNSLGSEMCTIESLCWFLSSESPIEHLDISHNRISSESVYALSNALKNNHTLLGLHLEGNYCTIDHLGFVHPLKEIVVSPTLQKSARIIRTPRRINDNRCWICNKYIDFKIKWDPDTVNLRGSLLDIYSRKSLKQKELVYVHLELDNYNHFLLESTQSDIQEIIRAVPKSKTIRFFYSYRGKVVISRDYAIEKLEIPIEKTIISAGGEIIELSTHSVNYIVLDNQELTCKPRPDIKSYLLEICEPASSFEWIIEKSMFANYTYDSDETLNDCFEFDWSNTKMVRIIKNDSIRDKIKEIIRPYYKFIRKTYRLYAAIGTNGSIFSINLAILTELCQKCEIFDRNFKISDVDLALKASKYSKSSISTAYGLVRHEFLEFLTRVALDKYYRSGHCKTESEAIETFFQVNFIKNISIYDQDKWRFDRFFTQECEDVLIENREVLQIIFDMYSGKKAKPGEKKYMLVDDFIGLCHNHGFISDTFNLRHATLCFHMALMTHVDEINSILHTEATRMEFIEALGRVSEHFYSSDPEKDMLNYVFTPPALSKKLSEIIDMGFGKYRILKRSLTRSTLG</sequence>
<dbReference type="PROSITE" id="PS51450">
    <property type="entry name" value="LRR"/>
    <property type="match status" value="1"/>
</dbReference>
<dbReference type="Pfam" id="PF13516">
    <property type="entry name" value="LRR_6"/>
    <property type="match status" value="3"/>
</dbReference>
<protein>
    <submittedName>
        <fullName evidence="1">Uncharacterized protein</fullName>
    </submittedName>
</protein>
<proteinExistence type="predicted"/>
<keyword evidence="2" id="KW-1185">Reference proteome</keyword>
<dbReference type="Proteomes" id="UP000187209">
    <property type="component" value="Unassembled WGS sequence"/>
</dbReference>
<reference evidence="1 2" key="1">
    <citation type="submission" date="2016-11" db="EMBL/GenBank/DDBJ databases">
        <title>The macronuclear genome of Stentor coeruleus: a giant cell with tiny introns.</title>
        <authorList>
            <person name="Slabodnick M."/>
            <person name="Ruby J.G."/>
            <person name="Reiff S.B."/>
            <person name="Swart E.C."/>
            <person name="Gosai S."/>
            <person name="Prabakaran S."/>
            <person name="Witkowska E."/>
            <person name="Larue G.E."/>
            <person name="Fisher S."/>
            <person name="Freeman R.M."/>
            <person name="Gunawardena J."/>
            <person name="Chu W."/>
            <person name="Stover N.A."/>
            <person name="Gregory B.D."/>
            <person name="Nowacki M."/>
            <person name="Derisi J."/>
            <person name="Roy S.W."/>
            <person name="Marshall W.F."/>
            <person name="Sood P."/>
        </authorList>
    </citation>
    <scope>NUCLEOTIDE SEQUENCE [LARGE SCALE GENOMIC DNA]</scope>
    <source>
        <strain evidence="1">WM001</strain>
    </source>
</reference>
<dbReference type="EMBL" id="MPUH01000007">
    <property type="protein sequence ID" value="OMJ95792.1"/>
    <property type="molecule type" value="Genomic_DNA"/>
</dbReference>
<dbReference type="SUPFAM" id="SSF52047">
    <property type="entry name" value="RNI-like"/>
    <property type="match status" value="1"/>
</dbReference>
<dbReference type="PANTHER" id="PTHR24114">
    <property type="entry name" value="LEUCINE RICH REPEAT FAMILY PROTEIN"/>
    <property type="match status" value="1"/>
</dbReference>
<gene>
    <name evidence="1" type="ORF">SteCoe_683</name>
</gene>